<feature type="compositionally biased region" description="Low complexity" evidence="4">
    <location>
        <begin position="495"/>
        <end position="507"/>
    </location>
</feature>
<evidence type="ECO:0000256" key="1">
    <source>
        <dbReference type="ARBA" id="ARBA00022723"/>
    </source>
</evidence>
<sequence length="696" mass="78816">MEPKEVPKALDIGAPQDVLLKELGAKIHASIVANVTRSELFEIFMNWLNEKIKQDVITQSNHLLRGFVKLLQLRDYAEVTPFNLTQVDEAFSGWLEKDAVQDPTYRRRYLITQQDVHRLFADEEQKLQTPGDSYSPAFLCKQEDKRVRAGNKTTDLQQRMGYAMHLNTTAHSAFPVGLEITRDGRPEQQNFSMNADAVLSRGLNDTYLQDANANDVTLKQETILTDASSEAKMARKSSKFPYRSRKVKLDGDSYASGLPPAPKGYICKRCCKPGHWIQHCPTNLDPHYDRAPAHGYRCNFCGQQGNHFTTLCPNNPHDGSLFKQREHAKAELYEPRTPTKNGECRYEENESLTTHSQSRNRSCSPNPRYRDNYRSRSPEYSRLHQERDNCCGAQPRKEDAELKVQLEDKSEVSPYTRRARLTQEYAMSLVTTEAEKPSIQPWTDRVRLETRLTPPPRRRRSSFVKKRRRRHRRDLDNVPETTNEGRLAYDDEVNGPASAGLSLSSPPSNHPQNINASSIVGDETTRLELSCMTTTPREINKVQELAGDEAQQMAEDFLYTLATELILRSEYTTHTEAVTADPIEAGIDSCHMTEGVIDRSSQSDVAGELERLPEQSISDLNHRPVQCPPFSPRVVSLFRTQTTPIIHVGANRMTASHMMSKSEHFCARRGEEPDAVPNFRLPLPCCSSSAGVDDGI</sequence>
<evidence type="ECO:0000259" key="5">
    <source>
        <dbReference type="Pfam" id="PF13696"/>
    </source>
</evidence>
<evidence type="ECO:0000256" key="3">
    <source>
        <dbReference type="ARBA" id="ARBA00022833"/>
    </source>
</evidence>
<protein>
    <submittedName>
        <fullName evidence="6">Putative nuclear protein</fullName>
    </submittedName>
</protein>
<dbReference type="InterPro" id="IPR025829">
    <property type="entry name" value="Zn_knuckle_CX2CX3GHX4C"/>
</dbReference>
<accession>A0A1W2TB78</accession>
<name>A0A1W2TB78_ROSNE</name>
<feature type="region of interest" description="Disordered" evidence="4">
    <location>
        <begin position="334"/>
        <end position="401"/>
    </location>
</feature>
<reference evidence="6" key="1">
    <citation type="submission" date="2016-03" db="EMBL/GenBank/DDBJ databases">
        <title>Draft genome sequence of Rosellinia necatrix.</title>
        <authorList>
            <person name="Kanematsu S."/>
        </authorList>
    </citation>
    <scope>NUCLEOTIDE SEQUENCE [LARGE SCALE GENOMIC DNA]</scope>
    <source>
        <strain evidence="6">W97</strain>
    </source>
</reference>
<gene>
    <name evidence="6" type="ORF">SAMD00023353_0802180</name>
</gene>
<dbReference type="Pfam" id="PF13696">
    <property type="entry name" value="zf-CCHC_2"/>
    <property type="match status" value="1"/>
</dbReference>
<keyword evidence="3" id="KW-0862">Zinc</keyword>
<dbReference type="AlphaFoldDB" id="A0A1W2TB78"/>
<organism evidence="6">
    <name type="scientific">Rosellinia necatrix</name>
    <name type="common">White root-rot fungus</name>
    <dbReference type="NCBI Taxonomy" id="77044"/>
    <lineage>
        <taxon>Eukaryota</taxon>
        <taxon>Fungi</taxon>
        <taxon>Dikarya</taxon>
        <taxon>Ascomycota</taxon>
        <taxon>Pezizomycotina</taxon>
        <taxon>Sordariomycetes</taxon>
        <taxon>Xylariomycetidae</taxon>
        <taxon>Xylariales</taxon>
        <taxon>Xylariaceae</taxon>
        <taxon>Rosellinia</taxon>
    </lineage>
</organism>
<feature type="compositionally biased region" description="Polar residues" evidence="4">
    <location>
        <begin position="351"/>
        <end position="365"/>
    </location>
</feature>
<feature type="compositionally biased region" description="Basic residues" evidence="4">
    <location>
        <begin position="456"/>
        <end position="472"/>
    </location>
</feature>
<evidence type="ECO:0000313" key="6">
    <source>
        <dbReference type="EMBL" id="GAP84895.1"/>
    </source>
</evidence>
<feature type="domain" description="Zinc knuckle CX2CX3GHX4C" evidence="5">
    <location>
        <begin position="262"/>
        <end position="282"/>
    </location>
</feature>
<keyword evidence="1" id="KW-0479">Metal-binding</keyword>
<dbReference type="STRING" id="77044.A0A1W2TB78"/>
<evidence type="ECO:0000313" key="7">
    <source>
        <dbReference type="Proteomes" id="UP000054516"/>
    </source>
</evidence>
<dbReference type="Gene3D" id="4.10.60.10">
    <property type="entry name" value="Zinc finger, CCHC-type"/>
    <property type="match status" value="1"/>
</dbReference>
<dbReference type="OrthoDB" id="444325at2759"/>
<dbReference type="GO" id="GO:0008270">
    <property type="term" value="F:zinc ion binding"/>
    <property type="evidence" value="ECO:0007669"/>
    <property type="project" value="UniProtKB-KW"/>
</dbReference>
<keyword evidence="7" id="KW-1185">Reference proteome</keyword>
<dbReference type="OMA" id="RYEENES"/>
<feature type="compositionally biased region" description="Basic and acidic residues" evidence="4">
    <location>
        <begin position="368"/>
        <end position="401"/>
    </location>
</feature>
<dbReference type="EMBL" id="DF977453">
    <property type="protein sequence ID" value="GAP84895.1"/>
    <property type="molecule type" value="Genomic_DNA"/>
</dbReference>
<keyword evidence="2" id="KW-0863">Zinc-finger</keyword>
<feature type="region of interest" description="Disordered" evidence="4">
    <location>
        <begin position="438"/>
        <end position="520"/>
    </location>
</feature>
<evidence type="ECO:0000256" key="4">
    <source>
        <dbReference type="SAM" id="MobiDB-lite"/>
    </source>
</evidence>
<dbReference type="Proteomes" id="UP000054516">
    <property type="component" value="Unassembled WGS sequence"/>
</dbReference>
<evidence type="ECO:0000256" key="2">
    <source>
        <dbReference type="ARBA" id="ARBA00022771"/>
    </source>
</evidence>
<proteinExistence type="predicted"/>